<dbReference type="AlphaFoldDB" id="A0A7J6K9F1"/>
<keyword evidence="6" id="KW-1185">Reference proteome</keyword>
<dbReference type="CDD" id="cd00513">
    <property type="entry name" value="Ribosomal_L32_L32e"/>
    <property type="match status" value="1"/>
</dbReference>
<accession>A0A7J6K9F1</accession>
<dbReference type="VEuPathDB" id="ToxoDB:TGME49_267400"/>
<dbReference type="InterPro" id="IPR018263">
    <property type="entry name" value="Ribosomal_eL32_CS"/>
</dbReference>
<dbReference type="PANTHER" id="PTHR23413:SF1">
    <property type="entry name" value="RIBOSOMAL PROTEIN L32"/>
    <property type="match status" value="1"/>
</dbReference>
<dbReference type="GO" id="GO:0003735">
    <property type="term" value="F:structural constituent of ribosome"/>
    <property type="evidence" value="ECO:0007669"/>
    <property type="project" value="InterPro"/>
</dbReference>
<evidence type="ECO:0000256" key="4">
    <source>
        <dbReference type="SAM" id="MobiDB-lite"/>
    </source>
</evidence>
<comment type="similarity">
    <text evidence="1">Belongs to the eukaryotic ribosomal protein eL32 family.</text>
</comment>
<organism evidence="5 6">
    <name type="scientific">Toxoplasma gondii</name>
    <dbReference type="NCBI Taxonomy" id="5811"/>
    <lineage>
        <taxon>Eukaryota</taxon>
        <taxon>Sar</taxon>
        <taxon>Alveolata</taxon>
        <taxon>Apicomplexa</taxon>
        <taxon>Conoidasida</taxon>
        <taxon>Coccidia</taxon>
        <taxon>Eucoccidiorida</taxon>
        <taxon>Eimeriorina</taxon>
        <taxon>Sarcocystidae</taxon>
        <taxon>Toxoplasma</taxon>
    </lineage>
</organism>
<protein>
    <submittedName>
        <fullName evidence="5">Ribosomal protein RPL32</fullName>
    </submittedName>
</protein>
<comment type="caution">
    <text evidence="5">The sequence shown here is derived from an EMBL/GenBank/DDBJ whole genome shotgun (WGS) entry which is preliminary data.</text>
</comment>
<sequence length="171" mass="19603">MENSCNVEKPVPTQDARMRDHGPTSEAPTPSATSLFTMAPVSTVKRSIVKKRVKSFPRFQSDRYKRVKSSWRKPKGIDCRVRRKFKGTNTMPNIGYGSNKKTRHMLPNGFFKFLVSSPKDIELLLMHNTKFAAEIAHNISSRKRREILERADQLNVLVLNRSARLDTAEDE</sequence>
<evidence type="ECO:0000313" key="6">
    <source>
        <dbReference type="Proteomes" id="UP000557509"/>
    </source>
</evidence>
<evidence type="ECO:0000256" key="1">
    <source>
        <dbReference type="ARBA" id="ARBA00008431"/>
    </source>
</evidence>
<keyword evidence="2 5" id="KW-0689">Ribosomal protein</keyword>
<dbReference type="SMART" id="SM01393">
    <property type="entry name" value="Ribosomal_L32e"/>
    <property type="match status" value="1"/>
</dbReference>
<dbReference type="SUPFAM" id="SSF52042">
    <property type="entry name" value="Ribosomal protein L32e"/>
    <property type="match status" value="1"/>
</dbReference>
<dbReference type="InterPro" id="IPR001515">
    <property type="entry name" value="Ribosomal_eL32"/>
</dbReference>
<keyword evidence="3" id="KW-0687">Ribonucleoprotein</keyword>
<evidence type="ECO:0000313" key="5">
    <source>
        <dbReference type="EMBL" id="KAF4644075.1"/>
    </source>
</evidence>
<dbReference type="PANTHER" id="PTHR23413">
    <property type="entry name" value="60S RIBOSOMAL PROTEIN L32 AND DNA-DIRECTED RNA POLYMERASE II, SUBUNIT N"/>
    <property type="match status" value="1"/>
</dbReference>
<feature type="region of interest" description="Disordered" evidence="4">
    <location>
        <begin position="1"/>
        <end position="34"/>
    </location>
</feature>
<evidence type="ECO:0000256" key="3">
    <source>
        <dbReference type="ARBA" id="ARBA00023274"/>
    </source>
</evidence>
<gene>
    <name evidence="5" type="ORF">TGRH88_010730</name>
</gene>
<reference evidence="5 6" key="1">
    <citation type="submission" date="2020-03" db="EMBL/GenBank/DDBJ databases">
        <title>Genome sequence of Toxoplasma gondii RH-88 strain.</title>
        <authorList>
            <person name="Lorenzi H.A."/>
            <person name="Venepally P."/>
            <person name="Rozenberg A."/>
            <person name="Sibley D."/>
        </authorList>
    </citation>
    <scope>NUCLEOTIDE SEQUENCE [LARGE SCALE GENOMIC DNA]</scope>
    <source>
        <strain evidence="5 6">RH-88</strain>
    </source>
</reference>
<proteinExistence type="inferred from homology"/>
<dbReference type="Pfam" id="PF01655">
    <property type="entry name" value="Ribosomal_L32e"/>
    <property type="match status" value="1"/>
</dbReference>
<dbReference type="InterPro" id="IPR036351">
    <property type="entry name" value="Ribosomal_eL32_sf"/>
</dbReference>
<dbReference type="GO" id="GO:0006412">
    <property type="term" value="P:translation"/>
    <property type="evidence" value="ECO:0007669"/>
    <property type="project" value="InterPro"/>
</dbReference>
<dbReference type="Proteomes" id="UP000557509">
    <property type="component" value="Unassembled WGS sequence"/>
</dbReference>
<dbReference type="GO" id="GO:0022625">
    <property type="term" value="C:cytosolic large ribosomal subunit"/>
    <property type="evidence" value="ECO:0007669"/>
    <property type="project" value="TreeGrafter"/>
</dbReference>
<evidence type="ECO:0000256" key="2">
    <source>
        <dbReference type="ARBA" id="ARBA00022980"/>
    </source>
</evidence>
<name>A0A7J6K9F1_TOXGO</name>
<dbReference type="EMBL" id="JAAUHK010000190">
    <property type="protein sequence ID" value="KAF4644075.1"/>
    <property type="molecule type" value="Genomic_DNA"/>
</dbReference>
<dbReference type="PROSITE" id="PS00580">
    <property type="entry name" value="RIBOSOMAL_L32E"/>
    <property type="match status" value="1"/>
</dbReference>